<comment type="similarity">
    <text evidence="1">Belongs to the VPS16 family.</text>
</comment>
<sequence length="805" mass="89467">QMSKKRGSDDWVPLGESKLKLERVYDDLNMNMAEVIHFSACPYSGPIAVCCAHGPSSFNITIYNAAGKAYSAIEVSDVVLMAWSRGHRLVVVSSRGSVTLYTPLGERVKDFPLVRDVHVVSSLLFGASRHSGVAILDDSSRITVVNNVTDPVIWTIHLKEPPTAWTLLQAHSQLTSVIVVFKTVFYRASQGETLQIVDTRWAASDGEYSQSSSDWTNETIALLHSTHTIHVTRCDLSSLLASIPLSSSLPIHSIGWISHSILVVDRKPSTVQFVSIVDTGSVYDHRVPSAHLGLECDGVRVYTADSLTVVSHISHEEDSVLGVAPSAEGSFLVDAQRIMEEGSSTRTPYEFIMAIKNLPKAIEECTEAAGRTRNPSMQKTLMKAARIGMAFSPSLDSAPFVSLLRSMRVVNECGRRRTAIPITLTQLQELSFSSLLSRLVDIDQFGLAVRLSQWMSRDGVDTDRVVLAWLKKLIEKAKRRNESAETIDEAIAHKINQYPHVAFADAAEKAMEVGAIDLAKKLIAREKNDERQVECLLRLGQVGEALVRADTVQQPRLIHMVLRHLTRTLNKSQLELEIRKIPHAACVYQEYIRQQNSGNQMLSLLTQSSDYERMLIYHLDSAVATGDGPFASDEREQSLMDGKTSAGHLRDSSLAELLTEAATIPTTTRQAVMDAVADPEAVARIAKAAKLNEKQVHEWTVQGLARAHRWSHLHEFAKKKSPIGYAPFVRACIRYGRKDEGEKYVAKATLYADQIEANLLLCHFIRAAKAAFDRRDGEMLQRIWHRSAGEDVEIARKVRNMMDTM</sequence>
<name>A0AAV5VLM9_9BILA</name>
<dbReference type="Pfam" id="PF04841">
    <property type="entry name" value="Vps16_N"/>
    <property type="match status" value="1"/>
</dbReference>
<keyword evidence="6" id="KW-1185">Reference proteome</keyword>
<dbReference type="GO" id="GO:0005765">
    <property type="term" value="C:lysosomal membrane"/>
    <property type="evidence" value="ECO:0007669"/>
    <property type="project" value="TreeGrafter"/>
</dbReference>
<evidence type="ECO:0000259" key="4">
    <source>
        <dbReference type="Pfam" id="PF04841"/>
    </source>
</evidence>
<reference evidence="5" key="1">
    <citation type="submission" date="2023-10" db="EMBL/GenBank/DDBJ databases">
        <title>Genome assembly of Pristionchus species.</title>
        <authorList>
            <person name="Yoshida K."/>
            <person name="Sommer R.J."/>
        </authorList>
    </citation>
    <scope>NUCLEOTIDE SEQUENCE</scope>
    <source>
        <strain evidence="5">RS5133</strain>
    </source>
</reference>
<accession>A0AAV5VLM9</accession>
<dbReference type="InterPro" id="IPR006925">
    <property type="entry name" value="Vps16_C"/>
</dbReference>
<evidence type="ECO:0000256" key="1">
    <source>
        <dbReference type="ARBA" id="ARBA00009250"/>
    </source>
</evidence>
<dbReference type="GO" id="GO:0042144">
    <property type="term" value="P:vacuole fusion, non-autophagic"/>
    <property type="evidence" value="ECO:0007669"/>
    <property type="project" value="TreeGrafter"/>
</dbReference>
<evidence type="ECO:0000259" key="3">
    <source>
        <dbReference type="Pfam" id="PF04840"/>
    </source>
</evidence>
<dbReference type="InterPro" id="IPR011044">
    <property type="entry name" value="Quino_amine_DH_bsu"/>
</dbReference>
<dbReference type="GO" id="GO:0016197">
    <property type="term" value="P:endosomal transport"/>
    <property type="evidence" value="ECO:0007669"/>
    <property type="project" value="TreeGrafter"/>
</dbReference>
<dbReference type="PANTHER" id="PTHR12811">
    <property type="entry name" value="VACUOLAR PROTEIN SORTING VPS16"/>
    <property type="match status" value="1"/>
</dbReference>
<dbReference type="Pfam" id="PF04840">
    <property type="entry name" value="Vps16_C"/>
    <property type="match status" value="2"/>
</dbReference>
<feature type="domain" description="Vps16 C-terminal" evidence="3">
    <location>
        <begin position="681"/>
        <end position="803"/>
    </location>
</feature>
<dbReference type="Proteomes" id="UP001432322">
    <property type="component" value="Unassembled WGS sequence"/>
</dbReference>
<feature type="non-terminal residue" evidence="5">
    <location>
        <position position="1"/>
    </location>
</feature>
<dbReference type="GO" id="GO:0006886">
    <property type="term" value="P:intracellular protein transport"/>
    <property type="evidence" value="ECO:0007669"/>
    <property type="project" value="InterPro"/>
</dbReference>
<dbReference type="GO" id="GO:0030897">
    <property type="term" value="C:HOPS complex"/>
    <property type="evidence" value="ECO:0007669"/>
    <property type="project" value="TreeGrafter"/>
</dbReference>
<dbReference type="PANTHER" id="PTHR12811:SF0">
    <property type="entry name" value="VACUOLAR PROTEIN SORTING-ASSOCIATED PROTEIN 16 HOMOLOG"/>
    <property type="match status" value="1"/>
</dbReference>
<protein>
    <recommendedName>
        <fullName evidence="2">Vacuolar protein sorting-associated protein 16 homolog</fullName>
    </recommendedName>
</protein>
<gene>
    <name evidence="5" type="ORF">PFISCL1PPCAC_10495</name>
</gene>
<dbReference type="InterPro" id="IPR016534">
    <property type="entry name" value="VPS16"/>
</dbReference>
<dbReference type="PIRSF" id="PIRSF007949">
    <property type="entry name" value="VPS16"/>
    <property type="match status" value="1"/>
</dbReference>
<comment type="caution">
    <text evidence="5">The sequence shown here is derived from an EMBL/GenBank/DDBJ whole genome shotgun (WGS) entry which is preliminary data.</text>
</comment>
<dbReference type="GO" id="GO:0003779">
    <property type="term" value="F:actin binding"/>
    <property type="evidence" value="ECO:0007669"/>
    <property type="project" value="TreeGrafter"/>
</dbReference>
<dbReference type="EMBL" id="BTSY01000003">
    <property type="protein sequence ID" value="GMT19198.1"/>
    <property type="molecule type" value="Genomic_DNA"/>
</dbReference>
<dbReference type="SUPFAM" id="SSF50969">
    <property type="entry name" value="YVTN repeat-like/Quinoprotein amine dehydrogenase"/>
    <property type="match status" value="1"/>
</dbReference>
<feature type="domain" description="Vps16 C-terminal" evidence="3">
    <location>
        <begin position="502"/>
        <end position="625"/>
    </location>
</feature>
<evidence type="ECO:0000313" key="5">
    <source>
        <dbReference type="EMBL" id="GMT19198.1"/>
    </source>
</evidence>
<dbReference type="InterPro" id="IPR006926">
    <property type="entry name" value="Vps16_N"/>
</dbReference>
<organism evidence="5 6">
    <name type="scientific">Pristionchus fissidentatus</name>
    <dbReference type="NCBI Taxonomy" id="1538716"/>
    <lineage>
        <taxon>Eukaryota</taxon>
        <taxon>Metazoa</taxon>
        <taxon>Ecdysozoa</taxon>
        <taxon>Nematoda</taxon>
        <taxon>Chromadorea</taxon>
        <taxon>Rhabditida</taxon>
        <taxon>Rhabditina</taxon>
        <taxon>Diplogasteromorpha</taxon>
        <taxon>Diplogasteroidea</taxon>
        <taxon>Neodiplogasteridae</taxon>
        <taxon>Pristionchus</taxon>
    </lineage>
</organism>
<evidence type="ECO:0000313" key="6">
    <source>
        <dbReference type="Proteomes" id="UP001432322"/>
    </source>
</evidence>
<feature type="domain" description="Vps16 N-terminal" evidence="4">
    <location>
        <begin position="28"/>
        <end position="391"/>
    </location>
</feature>
<evidence type="ECO:0000256" key="2">
    <source>
        <dbReference type="ARBA" id="ARBA00017947"/>
    </source>
</evidence>
<proteinExistence type="inferred from homology"/>
<dbReference type="GO" id="GO:0005768">
    <property type="term" value="C:endosome"/>
    <property type="evidence" value="ECO:0007669"/>
    <property type="project" value="TreeGrafter"/>
</dbReference>
<dbReference type="AlphaFoldDB" id="A0AAV5VLM9"/>